<reference evidence="2 3" key="1">
    <citation type="submission" date="2019-05" db="EMBL/GenBank/DDBJ databases">
        <title>Another draft genome of Portunus trituberculatus and its Hox gene families provides insights of decapod evolution.</title>
        <authorList>
            <person name="Jeong J.-H."/>
            <person name="Song I."/>
            <person name="Kim S."/>
            <person name="Choi T."/>
            <person name="Kim D."/>
            <person name="Ryu S."/>
            <person name="Kim W."/>
        </authorList>
    </citation>
    <scope>NUCLEOTIDE SEQUENCE [LARGE SCALE GENOMIC DNA]</scope>
    <source>
        <tissue evidence="2">Muscle</tissue>
    </source>
</reference>
<feature type="region of interest" description="Disordered" evidence="1">
    <location>
        <begin position="86"/>
        <end position="106"/>
    </location>
</feature>
<feature type="region of interest" description="Disordered" evidence="1">
    <location>
        <begin position="40"/>
        <end position="73"/>
    </location>
</feature>
<accession>A0A5B7IWZ6</accession>
<keyword evidence="3" id="KW-1185">Reference proteome</keyword>
<protein>
    <submittedName>
        <fullName evidence="2">Uncharacterized protein</fullName>
    </submittedName>
</protein>
<evidence type="ECO:0000313" key="3">
    <source>
        <dbReference type="Proteomes" id="UP000324222"/>
    </source>
</evidence>
<evidence type="ECO:0000313" key="2">
    <source>
        <dbReference type="EMBL" id="MPC88452.1"/>
    </source>
</evidence>
<evidence type="ECO:0000256" key="1">
    <source>
        <dbReference type="SAM" id="MobiDB-lite"/>
    </source>
</evidence>
<organism evidence="2 3">
    <name type="scientific">Portunus trituberculatus</name>
    <name type="common">Swimming crab</name>
    <name type="synonym">Neptunus trituberculatus</name>
    <dbReference type="NCBI Taxonomy" id="210409"/>
    <lineage>
        <taxon>Eukaryota</taxon>
        <taxon>Metazoa</taxon>
        <taxon>Ecdysozoa</taxon>
        <taxon>Arthropoda</taxon>
        <taxon>Crustacea</taxon>
        <taxon>Multicrustacea</taxon>
        <taxon>Malacostraca</taxon>
        <taxon>Eumalacostraca</taxon>
        <taxon>Eucarida</taxon>
        <taxon>Decapoda</taxon>
        <taxon>Pleocyemata</taxon>
        <taxon>Brachyura</taxon>
        <taxon>Eubrachyura</taxon>
        <taxon>Portunoidea</taxon>
        <taxon>Portunidae</taxon>
        <taxon>Portuninae</taxon>
        <taxon>Portunus</taxon>
    </lineage>
</organism>
<gene>
    <name evidence="2" type="ORF">E2C01_083356</name>
</gene>
<dbReference type="Proteomes" id="UP000324222">
    <property type="component" value="Unassembled WGS sequence"/>
</dbReference>
<dbReference type="EMBL" id="VSRR010077832">
    <property type="protein sequence ID" value="MPC88452.1"/>
    <property type="molecule type" value="Genomic_DNA"/>
</dbReference>
<comment type="caution">
    <text evidence="2">The sequence shown here is derived from an EMBL/GenBank/DDBJ whole genome shotgun (WGS) entry which is preliminary data.</text>
</comment>
<name>A0A5B7IWZ6_PORTR</name>
<sequence length="169" mass="18993">MVIVSTAAILHALPHPHPRPVQPPHPLTDQRLYLITLGERTGEWGAEGTDGTDGTEGIDGDESLQEPHQPLREVRKRALLTLLAVKPRPHAHHPARQYSVLPQPEGSKRPYDTLIPIFRVSSSSSSCSSPRPPQTRPSLVSRLLELYEKFSLEGRRKGTKREREREKVK</sequence>
<dbReference type="AlphaFoldDB" id="A0A5B7IWZ6"/>
<proteinExistence type="predicted"/>